<feature type="domain" description="DhaL" evidence="1">
    <location>
        <begin position="13"/>
        <end position="51"/>
    </location>
</feature>
<reference evidence="2" key="1">
    <citation type="journal article" date="2014" name="Front. Microbiol.">
        <title>High frequency of phylogenetically diverse reductive dehalogenase-homologous genes in deep subseafloor sedimentary metagenomes.</title>
        <authorList>
            <person name="Kawai M."/>
            <person name="Futagami T."/>
            <person name="Toyoda A."/>
            <person name="Takaki Y."/>
            <person name="Nishi S."/>
            <person name="Hori S."/>
            <person name="Arai W."/>
            <person name="Tsubouchi T."/>
            <person name="Morono Y."/>
            <person name="Uchiyama I."/>
            <person name="Ito T."/>
            <person name="Fujiyama A."/>
            <person name="Inagaki F."/>
            <person name="Takami H."/>
        </authorList>
    </citation>
    <scope>NUCLEOTIDE SEQUENCE</scope>
    <source>
        <strain evidence="2">Expedition CK06-06</strain>
    </source>
</reference>
<accession>X1KB89</accession>
<dbReference type="GO" id="GO:0004371">
    <property type="term" value="F:glycerone kinase activity"/>
    <property type="evidence" value="ECO:0007669"/>
    <property type="project" value="InterPro"/>
</dbReference>
<dbReference type="InterPro" id="IPR004007">
    <property type="entry name" value="DhaL_dom"/>
</dbReference>
<dbReference type="PROSITE" id="PS51480">
    <property type="entry name" value="DHAL"/>
    <property type="match status" value="1"/>
</dbReference>
<gene>
    <name evidence="2" type="ORF">S06H3_21253</name>
</gene>
<dbReference type="GO" id="GO:0006071">
    <property type="term" value="P:glycerol metabolic process"/>
    <property type="evidence" value="ECO:0007669"/>
    <property type="project" value="InterPro"/>
</dbReference>
<proteinExistence type="predicted"/>
<dbReference type="SUPFAM" id="SSF101473">
    <property type="entry name" value="DhaL-like"/>
    <property type="match status" value="1"/>
</dbReference>
<organism evidence="2">
    <name type="scientific">marine sediment metagenome</name>
    <dbReference type="NCBI Taxonomy" id="412755"/>
    <lineage>
        <taxon>unclassified sequences</taxon>
        <taxon>metagenomes</taxon>
        <taxon>ecological metagenomes</taxon>
    </lineage>
</organism>
<dbReference type="InterPro" id="IPR050270">
    <property type="entry name" value="DegV_domain_contain"/>
</dbReference>
<evidence type="ECO:0000313" key="2">
    <source>
        <dbReference type="EMBL" id="GAI04297.1"/>
    </source>
</evidence>
<sequence>GINMTMLYEINNQDLKKVIDIILEKFKESEEKINDLNVFPVPDGDTGTNML</sequence>
<name>X1KB89_9ZZZZ</name>
<dbReference type="AlphaFoldDB" id="X1KB89"/>
<evidence type="ECO:0000259" key="1">
    <source>
        <dbReference type="PROSITE" id="PS51480"/>
    </source>
</evidence>
<comment type="caution">
    <text evidence="2">The sequence shown here is derived from an EMBL/GenBank/DDBJ whole genome shotgun (WGS) entry which is preliminary data.</text>
</comment>
<dbReference type="EMBL" id="BARV01011135">
    <property type="protein sequence ID" value="GAI04297.1"/>
    <property type="molecule type" value="Genomic_DNA"/>
</dbReference>
<dbReference type="PANTHER" id="PTHR33434">
    <property type="entry name" value="DEGV DOMAIN-CONTAINING PROTEIN DR_1986-RELATED"/>
    <property type="match status" value="1"/>
</dbReference>
<dbReference type="InterPro" id="IPR036117">
    <property type="entry name" value="DhaL_dom_sf"/>
</dbReference>
<feature type="non-terminal residue" evidence="2">
    <location>
        <position position="1"/>
    </location>
</feature>
<dbReference type="Gene3D" id="1.25.40.340">
    <property type="match status" value="1"/>
</dbReference>
<protein>
    <recommendedName>
        <fullName evidence="1">DhaL domain-containing protein</fullName>
    </recommendedName>
</protein>